<dbReference type="SUPFAM" id="SSF51445">
    <property type="entry name" value="(Trans)glycosidases"/>
    <property type="match status" value="1"/>
</dbReference>
<dbReference type="Gene3D" id="3.20.20.80">
    <property type="entry name" value="Glycosidases"/>
    <property type="match status" value="1"/>
</dbReference>
<keyword evidence="8" id="KW-0732">Signal</keyword>
<evidence type="ECO:0000256" key="3">
    <source>
        <dbReference type="ARBA" id="ARBA00023001"/>
    </source>
</evidence>
<evidence type="ECO:0000256" key="4">
    <source>
        <dbReference type="ARBA" id="ARBA00023277"/>
    </source>
</evidence>
<evidence type="ECO:0000256" key="2">
    <source>
        <dbReference type="ARBA" id="ARBA00022801"/>
    </source>
</evidence>
<dbReference type="RefSeq" id="WP_267991523.1">
    <property type="nucleotide sequence ID" value="NZ_JAPJZI010000001.1"/>
</dbReference>
<proteinExistence type="inferred from homology"/>
<keyword evidence="3" id="KW-0136">Cellulose degradation</keyword>
<dbReference type="InterPro" id="IPR050386">
    <property type="entry name" value="Glycosyl_hydrolase_5"/>
</dbReference>
<dbReference type="AlphaFoldDB" id="A0A9X3ZHY0"/>
<evidence type="ECO:0000313" key="10">
    <source>
        <dbReference type="EMBL" id="MDA5400117.1"/>
    </source>
</evidence>
<comment type="caution">
    <text evidence="10">The sequence shown here is derived from an EMBL/GenBank/DDBJ whole genome shotgun (WGS) entry which is preliminary data.</text>
</comment>
<dbReference type="Gene3D" id="1.10.101.10">
    <property type="entry name" value="PGBD-like superfamily/PGBD"/>
    <property type="match status" value="1"/>
</dbReference>
<dbReference type="InterPro" id="IPR001547">
    <property type="entry name" value="Glyco_hydro_5"/>
</dbReference>
<reference evidence="10" key="1">
    <citation type="submission" date="2022-11" db="EMBL/GenBank/DDBJ databases">
        <title>Draft genome sequence of Hoeflea poritis E7-10 and Hoeflea prorocentri PM5-8, separated from scleractinian coral Porites lutea and marine dinoflagellate.</title>
        <authorList>
            <person name="Zhang G."/>
            <person name="Wei Q."/>
            <person name="Cai L."/>
        </authorList>
    </citation>
    <scope>NUCLEOTIDE SEQUENCE</scope>
    <source>
        <strain evidence="10">PM5-8</strain>
    </source>
</reference>
<dbReference type="PANTHER" id="PTHR31297:SF41">
    <property type="entry name" value="ENDOGLUCANASE, PUTATIVE (AFU_ORTHOLOGUE AFUA_5G01830)-RELATED"/>
    <property type="match status" value="1"/>
</dbReference>
<dbReference type="Pfam" id="PF00150">
    <property type="entry name" value="Cellulase"/>
    <property type="match status" value="1"/>
</dbReference>
<keyword evidence="2 7" id="KW-0378">Hydrolase</keyword>
<evidence type="ECO:0000256" key="6">
    <source>
        <dbReference type="ARBA" id="ARBA00023326"/>
    </source>
</evidence>
<feature type="signal peptide" evidence="8">
    <location>
        <begin position="1"/>
        <end position="21"/>
    </location>
</feature>
<protein>
    <submittedName>
        <fullName evidence="10">Cellulase family glycosylhydrolase</fullName>
    </submittedName>
</protein>
<dbReference type="GO" id="GO:0008422">
    <property type="term" value="F:beta-glucosidase activity"/>
    <property type="evidence" value="ECO:0007669"/>
    <property type="project" value="TreeGrafter"/>
</dbReference>
<evidence type="ECO:0000313" key="11">
    <source>
        <dbReference type="Proteomes" id="UP001151234"/>
    </source>
</evidence>
<keyword evidence="4" id="KW-0119">Carbohydrate metabolism</keyword>
<dbReference type="PANTHER" id="PTHR31297">
    <property type="entry name" value="GLUCAN ENDO-1,6-BETA-GLUCOSIDASE B"/>
    <property type="match status" value="1"/>
</dbReference>
<keyword evidence="5 7" id="KW-0326">Glycosidase</keyword>
<evidence type="ECO:0000256" key="5">
    <source>
        <dbReference type="ARBA" id="ARBA00023295"/>
    </source>
</evidence>
<gene>
    <name evidence="10" type="ORF">OQ273_16165</name>
</gene>
<feature type="chain" id="PRO_5040804550" evidence="8">
    <location>
        <begin position="22"/>
        <end position="449"/>
    </location>
</feature>
<feature type="domain" description="Glycoside hydrolase family 5" evidence="9">
    <location>
        <begin position="197"/>
        <end position="406"/>
    </location>
</feature>
<dbReference type="GO" id="GO:0005576">
    <property type="term" value="C:extracellular region"/>
    <property type="evidence" value="ECO:0007669"/>
    <property type="project" value="TreeGrafter"/>
</dbReference>
<comment type="similarity">
    <text evidence="1 7">Belongs to the glycosyl hydrolase 5 (cellulase A) family.</text>
</comment>
<dbReference type="EMBL" id="JAPJZI010000001">
    <property type="protein sequence ID" value="MDA5400117.1"/>
    <property type="molecule type" value="Genomic_DNA"/>
</dbReference>
<dbReference type="Proteomes" id="UP001151234">
    <property type="component" value="Unassembled WGS sequence"/>
</dbReference>
<dbReference type="GO" id="GO:0030245">
    <property type="term" value="P:cellulose catabolic process"/>
    <property type="evidence" value="ECO:0007669"/>
    <property type="project" value="UniProtKB-KW"/>
</dbReference>
<keyword evidence="11" id="KW-1185">Reference proteome</keyword>
<name>A0A9X3ZHY0_9HYPH</name>
<keyword evidence="6" id="KW-0624">Polysaccharide degradation</keyword>
<evidence type="ECO:0000256" key="1">
    <source>
        <dbReference type="ARBA" id="ARBA00005641"/>
    </source>
</evidence>
<dbReference type="InterPro" id="IPR017853">
    <property type="entry name" value="GH"/>
</dbReference>
<dbReference type="InterPro" id="IPR036366">
    <property type="entry name" value="PGBDSf"/>
</dbReference>
<dbReference type="GO" id="GO:0009986">
    <property type="term" value="C:cell surface"/>
    <property type="evidence" value="ECO:0007669"/>
    <property type="project" value="TreeGrafter"/>
</dbReference>
<organism evidence="10 11">
    <name type="scientific">Hoeflea prorocentri</name>
    <dbReference type="NCBI Taxonomy" id="1922333"/>
    <lineage>
        <taxon>Bacteria</taxon>
        <taxon>Pseudomonadati</taxon>
        <taxon>Pseudomonadota</taxon>
        <taxon>Alphaproteobacteria</taxon>
        <taxon>Hyphomicrobiales</taxon>
        <taxon>Rhizobiaceae</taxon>
        <taxon>Hoeflea</taxon>
    </lineage>
</organism>
<evidence type="ECO:0000256" key="7">
    <source>
        <dbReference type="RuleBase" id="RU361153"/>
    </source>
</evidence>
<evidence type="ECO:0000259" key="9">
    <source>
        <dbReference type="Pfam" id="PF00150"/>
    </source>
</evidence>
<sequence>MNRLLALAIALMLTTPLNAQADQLAAEAQQALADLGCSPGPVDGQWGGRSDAALQRFNKEASLDLSHPLSAEDLEQMRNAGANCPDPTRVPLAGLRGVGINSAVLWSAASTQDYRIPDLVINHFKPIDDFGFSHVAMVSCVDWIIGKPCKKPFQDEQGIIETVRLILDNTDLHVTLSFKGYEQGKRNGKDISTFQKRLEAEKGVQDAFVQQWGKFANEFKDVPRERMSFALLNEPEFQFPSPTAAKRKKWEAIAMRAIKAIREVTPDRVVIYEGIAKSKFNERYKKGGNYKYSISTLMRPLPASDIVYGVHAYEPKKFLDQATRKIGYFGKPYTKQHARMVRNDGRLLADWSKKFGVPVMVTETGCVSHVKGIEGPANPDDCGKFAADAYRHYVEQGIPVVWWAIEKERTIYVREKSDCRRTGGCDIWMPRNRIPDPHLFEAFRLNANP</sequence>
<accession>A0A9X3ZHY0</accession>
<evidence type="ECO:0000256" key="8">
    <source>
        <dbReference type="SAM" id="SignalP"/>
    </source>
</evidence>